<reference evidence="1 2" key="1">
    <citation type="submission" date="2023-03" db="EMBL/GenBank/DDBJ databases">
        <title>Roseibium porphyridii sp. nov. and Roseibium rhodosorbium sp. nov. isolated from marine algae, Porphyridium cruentum and Rhodosorus marinus, respectively.</title>
        <authorList>
            <person name="Lee M.W."/>
            <person name="Choi B.J."/>
            <person name="Lee J.K."/>
            <person name="Choi D.G."/>
            <person name="Baek J.H."/>
            <person name="Bayburt H."/>
            <person name="Kim J.M."/>
            <person name="Han D.M."/>
            <person name="Kim K.H."/>
            <person name="Jeon C.O."/>
        </authorList>
    </citation>
    <scope>NUCLEOTIDE SEQUENCE [LARGE SCALE GENOMIC DNA]</scope>
    <source>
        <strain evidence="1 2">KMA01</strain>
    </source>
</reference>
<protein>
    <recommendedName>
        <fullName evidence="3">Anti-sigma factor</fullName>
    </recommendedName>
</protein>
<evidence type="ECO:0008006" key="3">
    <source>
        <dbReference type="Google" id="ProtNLM"/>
    </source>
</evidence>
<dbReference type="EMBL" id="CP120863">
    <property type="protein sequence ID" value="WFE87310.1"/>
    <property type="molecule type" value="Genomic_DNA"/>
</dbReference>
<dbReference type="RefSeq" id="WP_152501513.1">
    <property type="nucleotide sequence ID" value="NZ_CP120863.1"/>
</dbReference>
<name>A0ABY8EWR4_9HYPH</name>
<proteinExistence type="predicted"/>
<keyword evidence="2" id="KW-1185">Reference proteome</keyword>
<evidence type="ECO:0000313" key="1">
    <source>
        <dbReference type="EMBL" id="WFE87310.1"/>
    </source>
</evidence>
<organism evidence="1 2">
    <name type="scientific">Roseibium porphyridii</name>
    <dbReference type="NCBI Taxonomy" id="2866279"/>
    <lineage>
        <taxon>Bacteria</taxon>
        <taxon>Pseudomonadati</taxon>
        <taxon>Pseudomonadota</taxon>
        <taxon>Alphaproteobacteria</taxon>
        <taxon>Hyphomicrobiales</taxon>
        <taxon>Stappiaceae</taxon>
        <taxon>Roseibium</taxon>
    </lineage>
</organism>
<gene>
    <name evidence="1" type="ORF">K1718_14100</name>
</gene>
<accession>A0ABY8EWR4</accession>
<sequence length="247" mass="26954">MTYSDQELLAFLDGRLDEKRTAEIEQTMRIDQDLETRVMDLDPVAAPVRDAMKALPGDHVLMDLKRAAPFAPQAKASSLQWSKLAAVLVLGALLGSGAMWFGQPAPEDWRSRIAQYQSLYVAETVRLTTASAETLERQLDAAVDTLGRPLEQQGLDAPALLSLARVQVLGLDDEPLIQIVYQADDGRPFALCITTGTGAGDPDVAKSEMFHGLATTAWHDGSFRYILVGGKDLTETEQLALQLKAFL</sequence>
<evidence type="ECO:0000313" key="2">
    <source>
        <dbReference type="Proteomes" id="UP001209803"/>
    </source>
</evidence>
<dbReference type="Proteomes" id="UP001209803">
    <property type="component" value="Chromosome"/>
</dbReference>
<dbReference type="Gene3D" id="3.40.50.720">
    <property type="entry name" value="NAD(P)-binding Rossmann-like Domain"/>
    <property type="match status" value="1"/>
</dbReference>